<keyword evidence="1" id="KW-0812">Transmembrane</keyword>
<evidence type="ECO:0000313" key="3">
    <source>
        <dbReference type="EMBL" id="OAJ52605.1"/>
    </source>
</evidence>
<reference evidence="4 5" key="1">
    <citation type="submission" date="2016-04" db="EMBL/GenBank/DDBJ databases">
        <title>Reclassification of Paraburkholderia panaciterrae (Farh et al. 2015) Dobritsa &amp; Samadpour 2016 as a later homotypic synonym of Paraburkholderia ginsengiterrae (Farh et al. 2015) Dobritsa &amp; Samadpour 2016.</title>
        <authorList>
            <person name="Dobritsa A.P."/>
            <person name="Kutumbaka K."/>
            <person name="Samadpour M."/>
        </authorList>
    </citation>
    <scope>NUCLEOTIDE SEQUENCE [LARGE SCALE GENOMIC DNA]</scope>
    <source>
        <strain evidence="3 5">DCY85</strain>
        <strain evidence="2 4">DCY85-1</strain>
    </source>
</reference>
<evidence type="ECO:0000313" key="4">
    <source>
        <dbReference type="Proteomes" id="UP000077961"/>
    </source>
</evidence>
<protein>
    <submittedName>
        <fullName evidence="3">Uncharacterized protein</fullName>
    </submittedName>
</protein>
<feature type="transmembrane region" description="Helical" evidence="1">
    <location>
        <begin position="20"/>
        <end position="46"/>
    </location>
</feature>
<keyword evidence="1" id="KW-0472">Membrane</keyword>
<dbReference type="EMBL" id="LXKA01000371">
    <property type="protein sequence ID" value="OAJ52605.1"/>
    <property type="molecule type" value="Genomic_DNA"/>
</dbReference>
<evidence type="ECO:0000313" key="2">
    <source>
        <dbReference type="EMBL" id="OAJ52519.1"/>
    </source>
</evidence>
<proteinExistence type="predicted"/>
<organism evidence="3 5">
    <name type="scientific">Paraburkholderia ginsengiterrae</name>
    <dbReference type="NCBI Taxonomy" id="1462993"/>
    <lineage>
        <taxon>Bacteria</taxon>
        <taxon>Pseudomonadati</taxon>
        <taxon>Pseudomonadota</taxon>
        <taxon>Betaproteobacteria</taxon>
        <taxon>Burkholderiales</taxon>
        <taxon>Burkholderiaceae</taxon>
        <taxon>Paraburkholderia</taxon>
    </lineage>
</organism>
<dbReference type="AlphaFoldDB" id="A0A1A9MZ02"/>
<keyword evidence="1" id="KW-1133">Transmembrane helix</keyword>
<dbReference type="EMBL" id="LXJZ01000231">
    <property type="protein sequence ID" value="OAJ52519.1"/>
    <property type="molecule type" value="Genomic_DNA"/>
</dbReference>
<dbReference type="Proteomes" id="UP000078116">
    <property type="component" value="Unassembled WGS sequence"/>
</dbReference>
<keyword evidence="4" id="KW-1185">Reference proteome</keyword>
<evidence type="ECO:0000313" key="5">
    <source>
        <dbReference type="Proteomes" id="UP000078116"/>
    </source>
</evidence>
<gene>
    <name evidence="2" type="ORF">A6V36_14025</name>
    <name evidence="3" type="ORF">A6V37_09175</name>
</gene>
<dbReference type="Proteomes" id="UP000077961">
    <property type="component" value="Unassembled WGS sequence"/>
</dbReference>
<sequence length="67" mass="7127">MMSVARCLFLRVQDREAFVALSALVAGVAGSIATLVTVAMMMAGVLKEPLCPLRHFTARLLHPLGSS</sequence>
<evidence type="ECO:0000256" key="1">
    <source>
        <dbReference type="SAM" id="Phobius"/>
    </source>
</evidence>
<dbReference type="RefSeq" id="WP_064271969.1">
    <property type="nucleotide sequence ID" value="NZ_LXJZ01000231.1"/>
</dbReference>
<accession>A0A1A9MZ02</accession>
<name>A0A1A9MZ02_9BURK</name>
<comment type="caution">
    <text evidence="3">The sequence shown here is derived from an EMBL/GenBank/DDBJ whole genome shotgun (WGS) entry which is preliminary data.</text>
</comment>